<keyword evidence="2" id="KW-1185">Reference proteome</keyword>
<comment type="caution">
    <text evidence="1">The sequence shown here is derived from an EMBL/GenBank/DDBJ whole genome shotgun (WGS) entry which is preliminary data.</text>
</comment>
<organism evidence="1 2">
    <name type="scientific">Plectonema radiosum NIES-515</name>
    <dbReference type="NCBI Taxonomy" id="2986073"/>
    <lineage>
        <taxon>Bacteria</taxon>
        <taxon>Bacillati</taxon>
        <taxon>Cyanobacteriota</taxon>
        <taxon>Cyanophyceae</taxon>
        <taxon>Oscillatoriophycideae</taxon>
        <taxon>Oscillatoriales</taxon>
        <taxon>Microcoleaceae</taxon>
        <taxon>Plectonema</taxon>
    </lineage>
</organism>
<gene>
    <name evidence="1" type="ORF">OGM63_11545</name>
</gene>
<evidence type="ECO:0000313" key="1">
    <source>
        <dbReference type="EMBL" id="MCV3214136.1"/>
    </source>
</evidence>
<dbReference type="EMBL" id="JAOWRF010000172">
    <property type="protein sequence ID" value="MCV3214136.1"/>
    <property type="molecule type" value="Genomic_DNA"/>
</dbReference>
<accession>A0ABT3AYC6</accession>
<protein>
    <recommendedName>
        <fullName evidence="3">MSP domain-containing protein</fullName>
    </recommendedName>
</protein>
<dbReference type="Proteomes" id="UP001526143">
    <property type="component" value="Unassembled WGS sequence"/>
</dbReference>
<name>A0ABT3AYC6_9CYAN</name>
<evidence type="ECO:0008006" key="3">
    <source>
        <dbReference type="Google" id="ProtNLM"/>
    </source>
</evidence>
<sequence length="59" mass="6447">MRFSTNIASGIPTKIIFTFEIPKEVSKLSVLDVGYIPGASENKEKRIAIKNIGTIAIKP</sequence>
<reference evidence="1 2" key="1">
    <citation type="submission" date="2022-10" db="EMBL/GenBank/DDBJ databases">
        <title>Identification of biosynthetic pathway for the production of the potent trypsin inhibitor radiosumin.</title>
        <authorList>
            <person name="Fewer D.P."/>
            <person name="Delbaje E."/>
            <person name="Ouyang X."/>
            <person name="Agostino P.D."/>
            <person name="Wahlsten M."/>
            <person name="Jokela J."/>
            <person name="Permi P."/>
            <person name="Haapaniemi E."/>
            <person name="Koistinen H."/>
        </authorList>
    </citation>
    <scope>NUCLEOTIDE SEQUENCE [LARGE SCALE GENOMIC DNA]</scope>
    <source>
        <strain evidence="1 2">NIES-515</strain>
    </source>
</reference>
<dbReference type="RefSeq" id="WP_263745687.1">
    <property type="nucleotide sequence ID" value="NZ_JAOWRF010000172.1"/>
</dbReference>
<proteinExistence type="predicted"/>
<evidence type="ECO:0000313" key="2">
    <source>
        <dbReference type="Proteomes" id="UP001526143"/>
    </source>
</evidence>